<dbReference type="InterPro" id="IPR036873">
    <property type="entry name" value="Rhodanese-like_dom_sf"/>
</dbReference>
<dbReference type="RefSeq" id="WP_006952499.1">
    <property type="nucleotide sequence ID" value="NZ_JH594522.1"/>
</dbReference>
<dbReference type="STRING" id="883158.HMPREF9140_01189"/>
<dbReference type="InterPro" id="IPR052367">
    <property type="entry name" value="Thiosulfate_ST/Rhodanese-like"/>
</dbReference>
<evidence type="ECO:0000256" key="1">
    <source>
        <dbReference type="SAM" id="SignalP"/>
    </source>
</evidence>
<dbReference type="Gene3D" id="3.40.250.10">
    <property type="entry name" value="Rhodanese-like domain"/>
    <property type="match status" value="1"/>
</dbReference>
<keyword evidence="1" id="KW-0732">Signal</keyword>
<proteinExistence type="predicted"/>
<dbReference type="PATRIC" id="fig|883158.3.peg.1195"/>
<dbReference type="Pfam" id="PF00581">
    <property type="entry name" value="Rhodanese"/>
    <property type="match status" value="1"/>
</dbReference>
<reference evidence="3 4" key="1">
    <citation type="submission" date="2011-12" db="EMBL/GenBank/DDBJ databases">
        <title>The Genome Sequence of Prevotella micans F0438.</title>
        <authorList>
            <consortium name="The Broad Institute Genome Sequencing Platform"/>
            <person name="Earl A."/>
            <person name="Ward D."/>
            <person name="Feldgarden M."/>
            <person name="Gevers D."/>
            <person name="Izard J."/>
            <person name="Baranova O.V."/>
            <person name="Blanton J.M."/>
            <person name="Wade W.G."/>
            <person name="Dewhirst F.E."/>
            <person name="Young S.K."/>
            <person name="Zeng Q."/>
            <person name="Gargeya S."/>
            <person name="Fitzgerald M."/>
            <person name="Haas B."/>
            <person name="Abouelleil A."/>
            <person name="Alvarado L."/>
            <person name="Arachchi H.M."/>
            <person name="Berlin A."/>
            <person name="Chapman S.B."/>
            <person name="Gearin G."/>
            <person name="Goldberg J."/>
            <person name="Griggs A."/>
            <person name="Gujja S."/>
            <person name="Hansen M."/>
            <person name="Heiman D."/>
            <person name="Howarth C."/>
            <person name="Larimer J."/>
            <person name="Lui A."/>
            <person name="MacDonald P.J.P."/>
            <person name="McCowen C."/>
            <person name="Montmayeur A."/>
            <person name="Murphy C."/>
            <person name="Neiman D."/>
            <person name="Pearson M."/>
            <person name="Priest M."/>
            <person name="Roberts A."/>
            <person name="Saif S."/>
            <person name="Shea T."/>
            <person name="Sisk P."/>
            <person name="Stolte C."/>
            <person name="Sykes S."/>
            <person name="Wortman J."/>
            <person name="Nusbaum C."/>
            <person name="Birren B."/>
        </authorList>
    </citation>
    <scope>NUCLEOTIDE SEQUENCE [LARGE SCALE GENOMIC DNA]</scope>
    <source>
        <strain evidence="3 4">F0438</strain>
    </source>
</reference>
<comment type="caution">
    <text evidence="3">The sequence shown here is derived from an EMBL/GenBank/DDBJ whole genome shotgun (WGS) entry which is preliminary data.</text>
</comment>
<evidence type="ECO:0000259" key="2">
    <source>
        <dbReference type="PROSITE" id="PS50206"/>
    </source>
</evidence>
<feature type="signal peptide" evidence="1">
    <location>
        <begin position="1"/>
        <end position="20"/>
    </location>
</feature>
<keyword evidence="4" id="KW-1185">Reference proteome</keyword>
<dbReference type="PROSITE" id="PS50206">
    <property type="entry name" value="RHODANESE_3"/>
    <property type="match status" value="1"/>
</dbReference>
<accession>H1Q2Q1</accession>
<sequence>MKKLFLAICAALGCSMGATAQNAFDNMNVKDFEALITSDSIQVLDVRTPAEFSDGHIKGAININVLDSSFMNVARQKLDKGRMIAIYCRSGKRSAMACSRLAGEGYRTTNLLGGIIAWTKEQRPVVK</sequence>
<evidence type="ECO:0000313" key="4">
    <source>
        <dbReference type="Proteomes" id="UP000016023"/>
    </source>
</evidence>
<dbReference type="HOGENOM" id="CLU_089574_1_6_10"/>
<dbReference type="CDD" id="cd00158">
    <property type="entry name" value="RHOD"/>
    <property type="match status" value="1"/>
</dbReference>
<dbReference type="eggNOG" id="COG0607">
    <property type="taxonomic scope" value="Bacteria"/>
</dbReference>
<feature type="chain" id="PRO_5003552239" description="Rhodanese domain-containing protein" evidence="1">
    <location>
        <begin position="21"/>
        <end position="127"/>
    </location>
</feature>
<dbReference type="Proteomes" id="UP000016023">
    <property type="component" value="Unassembled WGS sequence"/>
</dbReference>
<dbReference type="AlphaFoldDB" id="H1Q2Q1"/>
<organism evidence="3 4">
    <name type="scientific">Prevotella micans F0438</name>
    <dbReference type="NCBI Taxonomy" id="883158"/>
    <lineage>
        <taxon>Bacteria</taxon>
        <taxon>Pseudomonadati</taxon>
        <taxon>Bacteroidota</taxon>
        <taxon>Bacteroidia</taxon>
        <taxon>Bacteroidales</taxon>
        <taxon>Prevotellaceae</taxon>
        <taxon>Prevotella</taxon>
    </lineage>
</organism>
<dbReference type="InterPro" id="IPR001763">
    <property type="entry name" value="Rhodanese-like_dom"/>
</dbReference>
<protein>
    <recommendedName>
        <fullName evidence="2">Rhodanese domain-containing protein</fullName>
    </recommendedName>
</protein>
<dbReference type="PANTHER" id="PTHR45431">
    <property type="entry name" value="RHODANESE-LIKE DOMAIN-CONTAINING PROTEIN 15, CHLOROPLASTIC"/>
    <property type="match status" value="1"/>
</dbReference>
<feature type="domain" description="Rhodanese" evidence="2">
    <location>
        <begin position="37"/>
        <end position="127"/>
    </location>
</feature>
<dbReference type="EMBL" id="AGWK01000034">
    <property type="protein sequence ID" value="EHO70334.1"/>
    <property type="molecule type" value="Genomic_DNA"/>
</dbReference>
<dbReference type="PANTHER" id="PTHR45431:SF3">
    <property type="entry name" value="RHODANESE-LIKE DOMAIN-CONTAINING PROTEIN 15, CHLOROPLASTIC"/>
    <property type="match status" value="1"/>
</dbReference>
<gene>
    <name evidence="3" type="ORF">HMPREF9140_01189</name>
</gene>
<dbReference type="SUPFAM" id="SSF52821">
    <property type="entry name" value="Rhodanese/Cell cycle control phosphatase"/>
    <property type="match status" value="1"/>
</dbReference>
<name>H1Q2Q1_9BACT</name>
<evidence type="ECO:0000313" key="3">
    <source>
        <dbReference type="EMBL" id="EHO70334.1"/>
    </source>
</evidence>
<dbReference type="SMART" id="SM00450">
    <property type="entry name" value="RHOD"/>
    <property type="match status" value="1"/>
</dbReference>